<sequence length="294" mass="32053">MTSQRRAYANSAKTIIDCDGFEIGVRRWGEKAAPAVVLMHGLGGSSRNFDELAGQLSPHFYCVAPDMIGRGMSAWSAAPDRDYCFDVYERISVALVDQLGLNRLAWLGVSMGGALGMRLSAGALADRITALIVNDVGTQLNSDIADAIFKAMSVDTRFESIAALAGHMKNAFGAFGMRQSGKRTWVDMAINSARRRDDGAWSLHFDPAVAQQLRSHRGDFDLDEAFGALRAPLFLFRGSESNVLDEENAAAMIARHPNAQFNLVEGVGHAPLLDRREDVDAIIHFLSKHCVSRP</sequence>
<dbReference type="GO" id="GO:0016787">
    <property type="term" value="F:hydrolase activity"/>
    <property type="evidence" value="ECO:0007669"/>
    <property type="project" value="UniProtKB-KW"/>
</dbReference>
<dbReference type="Proteomes" id="UP000722336">
    <property type="component" value="Unassembled WGS sequence"/>
</dbReference>
<evidence type="ECO:0000259" key="1">
    <source>
        <dbReference type="Pfam" id="PF12697"/>
    </source>
</evidence>
<dbReference type="InterPro" id="IPR000073">
    <property type="entry name" value="AB_hydrolase_1"/>
</dbReference>
<dbReference type="RefSeq" id="WP_218443617.1">
    <property type="nucleotide sequence ID" value="NZ_JAGSPA010000001.1"/>
</dbReference>
<evidence type="ECO:0000313" key="2">
    <source>
        <dbReference type="EMBL" id="MBV7255327.1"/>
    </source>
</evidence>
<keyword evidence="3" id="KW-1185">Reference proteome</keyword>
<proteinExistence type="predicted"/>
<name>A0ABS6SAD0_9SPHN</name>
<dbReference type="PANTHER" id="PTHR43194:SF2">
    <property type="entry name" value="PEROXISOMAL MEMBRANE PROTEIN LPX1"/>
    <property type="match status" value="1"/>
</dbReference>
<reference evidence="2 3" key="1">
    <citation type="submission" date="2021-04" db="EMBL/GenBank/DDBJ databases">
        <authorList>
            <person name="Pira H."/>
            <person name="Risdian C."/>
            <person name="Wink J."/>
        </authorList>
    </citation>
    <scope>NUCLEOTIDE SEQUENCE [LARGE SCALE GENOMIC DNA]</scope>
    <source>
        <strain evidence="2 3">WHA3</strain>
    </source>
</reference>
<feature type="domain" description="AB hydrolase-1" evidence="1">
    <location>
        <begin position="36"/>
        <end position="279"/>
    </location>
</feature>
<gene>
    <name evidence="2" type="ORF">KCG44_00865</name>
</gene>
<protein>
    <submittedName>
        <fullName evidence="2">Alpha/beta hydrolase</fullName>
    </submittedName>
</protein>
<dbReference type="EMBL" id="JAGSPA010000001">
    <property type="protein sequence ID" value="MBV7255327.1"/>
    <property type="molecule type" value="Genomic_DNA"/>
</dbReference>
<accession>A0ABS6SAD0</accession>
<comment type="caution">
    <text evidence="2">The sequence shown here is derived from an EMBL/GenBank/DDBJ whole genome shotgun (WGS) entry which is preliminary data.</text>
</comment>
<evidence type="ECO:0000313" key="3">
    <source>
        <dbReference type="Proteomes" id="UP000722336"/>
    </source>
</evidence>
<dbReference type="Pfam" id="PF12697">
    <property type="entry name" value="Abhydrolase_6"/>
    <property type="match status" value="1"/>
</dbReference>
<dbReference type="PANTHER" id="PTHR43194">
    <property type="entry name" value="HYDROLASE ALPHA/BETA FOLD FAMILY"/>
    <property type="match status" value="1"/>
</dbReference>
<organism evidence="2 3">
    <name type="scientific">Pacificimonas pallii</name>
    <dbReference type="NCBI Taxonomy" id="2827236"/>
    <lineage>
        <taxon>Bacteria</taxon>
        <taxon>Pseudomonadati</taxon>
        <taxon>Pseudomonadota</taxon>
        <taxon>Alphaproteobacteria</taxon>
        <taxon>Sphingomonadales</taxon>
        <taxon>Sphingosinicellaceae</taxon>
        <taxon>Pacificimonas</taxon>
    </lineage>
</organism>
<dbReference type="InterPro" id="IPR050228">
    <property type="entry name" value="Carboxylesterase_BioH"/>
</dbReference>
<keyword evidence="2" id="KW-0378">Hydrolase</keyword>